<comment type="caution">
    <text evidence="1">The sequence shown here is derived from an EMBL/GenBank/DDBJ whole genome shotgun (WGS) entry which is preliminary data.</text>
</comment>
<feature type="non-terminal residue" evidence="1">
    <location>
        <position position="77"/>
    </location>
</feature>
<organism evidence="1 2">
    <name type="scientific">Pristionchus fissidentatus</name>
    <dbReference type="NCBI Taxonomy" id="1538716"/>
    <lineage>
        <taxon>Eukaryota</taxon>
        <taxon>Metazoa</taxon>
        <taxon>Ecdysozoa</taxon>
        <taxon>Nematoda</taxon>
        <taxon>Chromadorea</taxon>
        <taxon>Rhabditida</taxon>
        <taxon>Rhabditina</taxon>
        <taxon>Diplogasteromorpha</taxon>
        <taxon>Diplogasteroidea</taxon>
        <taxon>Neodiplogasteridae</taxon>
        <taxon>Pristionchus</taxon>
    </lineage>
</organism>
<dbReference type="AlphaFoldDB" id="A0AAV5W3V5"/>
<accession>A0AAV5W3V5</accession>
<dbReference type="EMBL" id="BTSY01000004">
    <property type="protein sequence ID" value="GMT24594.1"/>
    <property type="molecule type" value="Genomic_DNA"/>
</dbReference>
<dbReference type="Proteomes" id="UP001432322">
    <property type="component" value="Unassembled WGS sequence"/>
</dbReference>
<reference evidence="1" key="1">
    <citation type="submission" date="2023-10" db="EMBL/GenBank/DDBJ databases">
        <title>Genome assembly of Pristionchus species.</title>
        <authorList>
            <person name="Yoshida K."/>
            <person name="Sommer R.J."/>
        </authorList>
    </citation>
    <scope>NUCLEOTIDE SEQUENCE</scope>
    <source>
        <strain evidence="1">RS5133</strain>
    </source>
</reference>
<sequence>MRSPSSSPVSGRCVTFDITFTPHSDVVDSTRVIIPPILRYSRVSSIRSFFNFLFSNLSHKFETVDWRFLHCPEGLQL</sequence>
<proteinExistence type="predicted"/>
<protein>
    <submittedName>
        <fullName evidence="1">Uncharacterized protein</fullName>
    </submittedName>
</protein>
<evidence type="ECO:0000313" key="1">
    <source>
        <dbReference type="EMBL" id="GMT24594.1"/>
    </source>
</evidence>
<name>A0AAV5W3V5_9BILA</name>
<evidence type="ECO:0000313" key="2">
    <source>
        <dbReference type="Proteomes" id="UP001432322"/>
    </source>
</evidence>
<keyword evidence="2" id="KW-1185">Reference proteome</keyword>
<gene>
    <name evidence="1" type="ORF">PFISCL1PPCAC_15891</name>
</gene>